<evidence type="ECO:0000313" key="7">
    <source>
        <dbReference type="EMBL" id="TWP47597.1"/>
    </source>
</evidence>
<reference evidence="7 8" key="1">
    <citation type="submission" date="2019-07" db="EMBL/GenBank/DDBJ databases">
        <title>Lentzea xizangensis sp. nov., isolated from Qinghai-Tibetan Plateau Soils.</title>
        <authorList>
            <person name="Huang J."/>
        </authorList>
    </citation>
    <scope>NUCLEOTIDE SEQUENCE [LARGE SCALE GENOMIC DNA]</scope>
    <source>
        <strain evidence="7 8">FXJ1.1311</strain>
    </source>
</reference>
<dbReference type="CDD" id="cd00306">
    <property type="entry name" value="Peptidases_S8_S53"/>
    <property type="match status" value="1"/>
</dbReference>
<keyword evidence="3 5" id="KW-0378">Hydrolase</keyword>
<dbReference type="OrthoDB" id="5177045at2"/>
<keyword evidence="4 5" id="KW-0720">Serine protease</keyword>
<name>A0A563EL35_9PSEU</name>
<feature type="active site" description="Charge relay system" evidence="5">
    <location>
        <position position="12"/>
    </location>
</feature>
<dbReference type="PANTHER" id="PTHR43806">
    <property type="entry name" value="PEPTIDASE S8"/>
    <property type="match status" value="1"/>
</dbReference>
<evidence type="ECO:0000256" key="2">
    <source>
        <dbReference type="ARBA" id="ARBA00022670"/>
    </source>
</evidence>
<dbReference type="SUPFAM" id="SSF52743">
    <property type="entry name" value="Subtilisin-like"/>
    <property type="match status" value="1"/>
</dbReference>
<proteinExistence type="inferred from homology"/>
<dbReference type="PROSITE" id="PS00138">
    <property type="entry name" value="SUBTILASE_SER"/>
    <property type="match status" value="1"/>
</dbReference>
<protein>
    <submittedName>
        <fullName evidence="7">S8/S53 family peptidase</fullName>
    </submittedName>
</protein>
<accession>A0A563EL35</accession>
<evidence type="ECO:0000256" key="4">
    <source>
        <dbReference type="ARBA" id="ARBA00022825"/>
    </source>
</evidence>
<feature type="domain" description="Peptidase S8/S53" evidence="6">
    <location>
        <begin position="50"/>
        <end position="224"/>
    </location>
</feature>
<dbReference type="InterPro" id="IPR000209">
    <property type="entry name" value="Peptidase_S8/S53_dom"/>
</dbReference>
<dbReference type="PANTHER" id="PTHR43806:SF11">
    <property type="entry name" value="CEREVISIN-RELATED"/>
    <property type="match status" value="1"/>
</dbReference>
<evidence type="ECO:0000313" key="8">
    <source>
        <dbReference type="Proteomes" id="UP000316639"/>
    </source>
</evidence>
<dbReference type="Proteomes" id="UP000316639">
    <property type="component" value="Unassembled WGS sequence"/>
</dbReference>
<gene>
    <name evidence="7" type="ORF">FKR81_31545</name>
</gene>
<evidence type="ECO:0000256" key="5">
    <source>
        <dbReference type="PROSITE-ProRule" id="PRU01240"/>
    </source>
</evidence>
<sequence>MITGTPDLAVLDTGLPFTWASVHEELDRVLLPDEDDHRLPGIGGFLATHSGHGLFICGLVQRVAPGLVIDPGKVIDTTGVGDDATITAELLETQAKVINLSLGGYTYRNRPPQALARALARLGHDRVVVAAAGNNNSPRPFWPAALKGVIAVAAYDSRGGGVAKTSFSNHGTWVDVCAPGQDLGSTFFPGNWPPVNGLPLELGDGAGWSGTSFAAPLVAAEIARRVRDSSRSPRQVAYEFLASLEESPWPDELGLIYQPQVDLTVPRGGLPSST</sequence>
<dbReference type="AlphaFoldDB" id="A0A563EL35"/>
<keyword evidence="2 5" id="KW-0645">Protease</keyword>
<dbReference type="PROSITE" id="PS51892">
    <property type="entry name" value="SUBTILASE"/>
    <property type="match status" value="1"/>
</dbReference>
<dbReference type="EMBL" id="VOBR01000025">
    <property type="protein sequence ID" value="TWP47597.1"/>
    <property type="molecule type" value="Genomic_DNA"/>
</dbReference>
<dbReference type="InterPro" id="IPR023828">
    <property type="entry name" value="Peptidase_S8_Ser-AS"/>
</dbReference>
<dbReference type="GO" id="GO:0004252">
    <property type="term" value="F:serine-type endopeptidase activity"/>
    <property type="evidence" value="ECO:0007669"/>
    <property type="project" value="UniProtKB-UniRule"/>
</dbReference>
<dbReference type="Pfam" id="PF00082">
    <property type="entry name" value="Peptidase_S8"/>
    <property type="match status" value="1"/>
</dbReference>
<evidence type="ECO:0000259" key="6">
    <source>
        <dbReference type="Pfam" id="PF00082"/>
    </source>
</evidence>
<dbReference type="InterPro" id="IPR050131">
    <property type="entry name" value="Peptidase_S8_subtilisin-like"/>
</dbReference>
<comment type="caution">
    <text evidence="7">The sequence shown here is derived from an EMBL/GenBank/DDBJ whole genome shotgun (WGS) entry which is preliminary data.</text>
</comment>
<feature type="active site" description="Charge relay system" evidence="5">
    <location>
        <position position="52"/>
    </location>
</feature>
<evidence type="ECO:0000256" key="1">
    <source>
        <dbReference type="ARBA" id="ARBA00011073"/>
    </source>
</evidence>
<evidence type="ECO:0000256" key="3">
    <source>
        <dbReference type="ARBA" id="ARBA00022801"/>
    </source>
</evidence>
<feature type="active site" description="Charge relay system" evidence="5">
    <location>
        <position position="212"/>
    </location>
</feature>
<dbReference type="InterPro" id="IPR036852">
    <property type="entry name" value="Peptidase_S8/S53_dom_sf"/>
</dbReference>
<comment type="similarity">
    <text evidence="1 5">Belongs to the peptidase S8 family.</text>
</comment>
<keyword evidence="8" id="KW-1185">Reference proteome</keyword>
<organism evidence="7 8">
    <name type="scientific">Lentzea tibetensis</name>
    <dbReference type="NCBI Taxonomy" id="2591470"/>
    <lineage>
        <taxon>Bacteria</taxon>
        <taxon>Bacillati</taxon>
        <taxon>Actinomycetota</taxon>
        <taxon>Actinomycetes</taxon>
        <taxon>Pseudonocardiales</taxon>
        <taxon>Pseudonocardiaceae</taxon>
        <taxon>Lentzea</taxon>
    </lineage>
</organism>
<dbReference type="GO" id="GO:0006508">
    <property type="term" value="P:proteolysis"/>
    <property type="evidence" value="ECO:0007669"/>
    <property type="project" value="UniProtKB-KW"/>
</dbReference>
<dbReference type="Gene3D" id="3.40.50.200">
    <property type="entry name" value="Peptidase S8/S53 domain"/>
    <property type="match status" value="1"/>
</dbReference>